<evidence type="ECO:0000256" key="6">
    <source>
        <dbReference type="SAM" id="Phobius"/>
    </source>
</evidence>
<gene>
    <name evidence="8" type="ORF">BISU_1606</name>
</gene>
<dbReference type="PANTHER" id="PTHR43124:SF3">
    <property type="entry name" value="CHLORAMPHENICOL EFFLUX PUMP RV0191"/>
    <property type="match status" value="1"/>
</dbReference>
<dbReference type="InterPro" id="IPR036259">
    <property type="entry name" value="MFS_trans_sf"/>
</dbReference>
<comment type="subcellular location">
    <subcellularLocation>
        <location evidence="1">Cell membrane</location>
        <topology evidence="1">Multi-pass membrane protein</topology>
    </subcellularLocation>
</comment>
<dbReference type="PROSITE" id="PS50850">
    <property type="entry name" value="MFS"/>
    <property type="match status" value="1"/>
</dbReference>
<evidence type="ECO:0000313" key="9">
    <source>
        <dbReference type="Proteomes" id="UP000029055"/>
    </source>
</evidence>
<evidence type="ECO:0000256" key="4">
    <source>
        <dbReference type="ARBA" id="ARBA00022989"/>
    </source>
</evidence>
<feature type="transmembrane region" description="Helical" evidence="6">
    <location>
        <begin position="278"/>
        <end position="300"/>
    </location>
</feature>
<evidence type="ECO:0000313" key="8">
    <source>
        <dbReference type="EMBL" id="KFJ05076.1"/>
    </source>
</evidence>
<feature type="transmembrane region" description="Helical" evidence="6">
    <location>
        <begin position="107"/>
        <end position="130"/>
    </location>
</feature>
<organism evidence="8 9">
    <name type="scientific">Bifidobacterium subtile</name>
    <dbReference type="NCBI Taxonomy" id="77635"/>
    <lineage>
        <taxon>Bacteria</taxon>
        <taxon>Bacillati</taxon>
        <taxon>Actinomycetota</taxon>
        <taxon>Actinomycetes</taxon>
        <taxon>Bifidobacteriales</taxon>
        <taxon>Bifidobacteriaceae</taxon>
        <taxon>Bifidobacterium</taxon>
    </lineage>
</organism>
<feature type="transmembrane region" description="Helical" evidence="6">
    <location>
        <begin position="368"/>
        <end position="389"/>
    </location>
</feature>
<keyword evidence="2" id="KW-1003">Cell membrane</keyword>
<accession>A0A087EBC5</accession>
<evidence type="ECO:0000259" key="7">
    <source>
        <dbReference type="PROSITE" id="PS50850"/>
    </source>
</evidence>
<dbReference type="InterPro" id="IPR011701">
    <property type="entry name" value="MFS"/>
</dbReference>
<feature type="transmembrane region" description="Helical" evidence="6">
    <location>
        <begin position="174"/>
        <end position="192"/>
    </location>
</feature>
<keyword evidence="4 6" id="KW-1133">Transmembrane helix</keyword>
<proteinExistence type="predicted"/>
<dbReference type="STRING" id="77635.BISU_1606"/>
<dbReference type="CDD" id="cd17324">
    <property type="entry name" value="MFS_NepI_like"/>
    <property type="match status" value="1"/>
</dbReference>
<dbReference type="RefSeq" id="WP_024463808.1">
    <property type="nucleotide sequence ID" value="NZ_CP062939.1"/>
</dbReference>
<keyword evidence="9" id="KW-1185">Reference proteome</keyword>
<sequence length="395" mass="40520">MTSPANQTVQSKQHLPLVTYILAAGVFLMGTSEFVVAGILPEIASDLRLSIAGTGMMITVFAIGMIIGTPTVAALTLRLSRRIALSLSLIVFCAGHVIVALSDSYPIILAARFLTALATGGFWAVSAVVAAQSAGKEMGTRAVGVVLGGGMVANVIGVPLGSFAGQSIGWRGPFWALAVLSFIAAFVIYRMIPQDRPTANPPSLKAEITALKDRRVLLILVCCVFVNGAVMTVYSFISPLLTDNAGLPNSTVPLVLVAYGVGAAVGSYVGGRIGDTRPLLLLFSSAGATLLIILALAFLSHVAVPTIVLVALLGLFGMSMNPVLIGMSVGYAKDAPTLSSAMCTAILNAGTAIGTAFADYAITTPLGATGPVVVGAVCAALYFIPLLALTRTPNI</sequence>
<dbReference type="Proteomes" id="UP000029055">
    <property type="component" value="Unassembled WGS sequence"/>
</dbReference>
<name>A0A087EBC5_9BIFI</name>
<dbReference type="Gene3D" id="1.20.1250.20">
    <property type="entry name" value="MFS general substrate transporter like domains"/>
    <property type="match status" value="1"/>
</dbReference>
<dbReference type="GO" id="GO:0022857">
    <property type="term" value="F:transmembrane transporter activity"/>
    <property type="evidence" value="ECO:0007669"/>
    <property type="project" value="InterPro"/>
</dbReference>
<feature type="transmembrane region" description="Helical" evidence="6">
    <location>
        <begin position="142"/>
        <end position="162"/>
    </location>
</feature>
<dbReference type="Pfam" id="PF07690">
    <property type="entry name" value="MFS_1"/>
    <property type="match status" value="1"/>
</dbReference>
<evidence type="ECO:0000256" key="3">
    <source>
        <dbReference type="ARBA" id="ARBA00022692"/>
    </source>
</evidence>
<keyword evidence="3 6" id="KW-0812">Transmembrane</keyword>
<dbReference type="SUPFAM" id="SSF103473">
    <property type="entry name" value="MFS general substrate transporter"/>
    <property type="match status" value="1"/>
</dbReference>
<feature type="transmembrane region" description="Helical" evidence="6">
    <location>
        <begin position="341"/>
        <end position="362"/>
    </location>
</feature>
<dbReference type="AlphaFoldDB" id="A0A087EBC5"/>
<dbReference type="EMBL" id="JGZR01000002">
    <property type="protein sequence ID" value="KFJ05076.1"/>
    <property type="molecule type" value="Genomic_DNA"/>
</dbReference>
<dbReference type="PANTHER" id="PTHR43124">
    <property type="entry name" value="PURINE EFFLUX PUMP PBUE"/>
    <property type="match status" value="1"/>
</dbReference>
<feature type="transmembrane region" description="Helical" evidence="6">
    <location>
        <begin position="17"/>
        <end position="39"/>
    </location>
</feature>
<feature type="transmembrane region" description="Helical" evidence="6">
    <location>
        <begin position="252"/>
        <end position="271"/>
    </location>
</feature>
<protein>
    <submittedName>
        <fullName evidence="8">Putative MFS transporter</fullName>
    </submittedName>
</protein>
<feature type="transmembrane region" description="Helical" evidence="6">
    <location>
        <begin position="306"/>
        <end position="329"/>
    </location>
</feature>
<feature type="transmembrane region" description="Helical" evidence="6">
    <location>
        <begin position="51"/>
        <end position="76"/>
    </location>
</feature>
<dbReference type="InterPro" id="IPR050189">
    <property type="entry name" value="MFS_Efflux_Transporters"/>
</dbReference>
<dbReference type="InterPro" id="IPR020846">
    <property type="entry name" value="MFS_dom"/>
</dbReference>
<feature type="domain" description="Major facilitator superfamily (MFS) profile" evidence="7">
    <location>
        <begin position="18"/>
        <end position="393"/>
    </location>
</feature>
<reference evidence="8 9" key="1">
    <citation type="submission" date="2014-03" db="EMBL/GenBank/DDBJ databases">
        <title>Genomics of Bifidobacteria.</title>
        <authorList>
            <person name="Ventura M."/>
            <person name="Milani C."/>
            <person name="Lugli G.A."/>
        </authorList>
    </citation>
    <scope>NUCLEOTIDE SEQUENCE [LARGE SCALE GENOMIC DNA]</scope>
    <source>
        <strain evidence="8 9">LMG 11597</strain>
    </source>
</reference>
<keyword evidence="5 6" id="KW-0472">Membrane</keyword>
<evidence type="ECO:0000256" key="1">
    <source>
        <dbReference type="ARBA" id="ARBA00004651"/>
    </source>
</evidence>
<dbReference type="OrthoDB" id="9814237at2"/>
<feature type="transmembrane region" description="Helical" evidence="6">
    <location>
        <begin position="83"/>
        <end position="101"/>
    </location>
</feature>
<feature type="transmembrane region" description="Helical" evidence="6">
    <location>
        <begin position="216"/>
        <end position="237"/>
    </location>
</feature>
<dbReference type="GO" id="GO:0005886">
    <property type="term" value="C:plasma membrane"/>
    <property type="evidence" value="ECO:0007669"/>
    <property type="project" value="UniProtKB-SubCell"/>
</dbReference>
<comment type="caution">
    <text evidence="8">The sequence shown here is derived from an EMBL/GenBank/DDBJ whole genome shotgun (WGS) entry which is preliminary data.</text>
</comment>
<dbReference type="eggNOG" id="COG2814">
    <property type="taxonomic scope" value="Bacteria"/>
</dbReference>
<evidence type="ECO:0000256" key="2">
    <source>
        <dbReference type="ARBA" id="ARBA00022475"/>
    </source>
</evidence>
<evidence type="ECO:0000256" key="5">
    <source>
        <dbReference type="ARBA" id="ARBA00023136"/>
    </source>
</evidence>